<gene>
    <name evidence="6" type="ORF">J4N46_07850</name>
</gene>
<dbReference type="PRINTS" id="PR00719">
    <property type="entry name" value="LMWPTPASE"/>
</dbReference>
<dbReference type="EC" id="3.1.3.48" evidence="2"/>
<keyword evidence="7" id="KW-1185">Reference proteome</keyword>
<organism evidence="6 7">
    <name type="scientific">Capnocytophaga bilenii</name>
    <dbReference type="NCBI Taxonomy" id="2819369"/>
    <lineage>
        <taxon>Bacteria</taxon>
        <taxon>Pseudomonadati</taxon>
        <taxon>Bacteroidota</taxon>
        <taxon>Flavobacteriia</taxon>
        <taxon>Flavobacteriales</taxon>
        <taxon>Flavobacteriaceae</taxon>
        <taxon>Capnocytophaga</taxon>
    </lineage>
</organism>
<dbReference type="InterPro" id="IPR050438">
    <property type="entry name" value="LMW_PTPase"/>
</dbReference>
<accession>A0ABS3PYB7</accession>
<dbReference type="SUPFAM" id="SSF52788">
    <property type="entry name" value="Phosphotyrosine protein phosphatases I"/>
    <property type="match status" value="1"/>
</dbReference>
<evidence type="ECO:0000256" key="1">
    <source>
        <dbReference type="ARBA" id="ARBA00011063"/>
    </source>
</evidence>
<protein>
    <recommendedName>
        <fullName evidence="2">protein-tyrosine-phosphatase</fullName>
        <ecNumber evidence="2">3.1.3.48</ecNumber>
    </recommendedName>
</protein>
<dbReference type="EMBL" id="JAGDYP010000005">
    <property type="protein sequence ID" value="MBO1884334.1"/>
    <property type="molecule type" value="Genomic_DNA"/>
</dbReference>
<sequence length="154" mass="17658">MKKTKILMVCLGNICRSPLAEGVLRSKLPADRFEVDSAGTSDYHIGTPPDERSIASAKKHGIDISILRGRQFTVNDFANFDYIFVMDKFNYKNIIKMARKETELRKVYFLADALNGMTRHEIPDPYYGEEKDFENVYNLINDSCEKIAHKLTSK</sequence>
<proteinExistence type="inferred from homology"/>
<dbReference type="InterPro" id="IPR017867">
    <property type="entry name" value="Tyr_phospatase_low_mol_wt"/>
</dbReference>
<comment type="similarity">
    <text evidence="1">Belongs to the low molecular weight phosphotyrosine protein phosphatase family.</text>
</comment>
<dbReference type="CDD" id="cd16343">
    <property type="entry name" value="LMWPTP"/>
    <property type="match status" value="1"/>
</dbReference>
<dbReference type="Gene3D" id="3.40.50.2300">
    <property type="match status" value="1"/>
</dbReference>
<dbReference type="Proteomes" id="UP000681610">
    <property type="component" value="Unassembled WGS sequence"/>
</dbReference>
<evidence type="ECO:0000256" key="4">
    <source>
        <dbReference type="ARBA" id="ARBA00022912"/>
    </source>
</evidence>
<dbReference type="SMART" id="SM00226">
    <property type="entry name" value="LMWPc"/>
    <property type="match status" value="1"/>
</dbReference>
<name>A0ABS3PYB7_9FLAO</name>
<evidence type="ECO:0000313" key="7">
    <source>
        <dbReference type="Proteomes" id="UP000681610"/>
    </source>
</evidence>
<keyword evidence="4" id="KW-0904">Protein phosphatase</keyword>
<reference evidence="6 7" key="1">
    <citation type="submission" date="2021-03" db="EMBL/GenBank/DDBJ databases">
        <title>Isolation and description of Capnocytophaga bilenii sp. nov., a novel Capnocytophaga species, isolated from a gingivitis subject.</title>
        <authorList>
            <person name="Antezack A."/>
            <person name="Monnet-Corti V."/>
            <person name="La Scola B."/>
        </authorList>
    </citation>
    <scope>NUCLEOTIDE SEQUENCE [LARGE SCALE GENOMIC DNA]</scope>
    <source>
        <strain evidence="6 7">Marseille-Q4570</strain>
    </source>
</reference>
<evidence type="ECO:0000313" key="6">
    <source>
        <dbReference type="EMBL" id="MBO1884334.1"/>
    </source>
</evidence>
<dbReference type="RefSeq" id="WP_208058848.1">
    <property type="nucleotide sequence ID" value="NZ_JAGDYP010000005.1"/>
</dbReference>
<dbReference type="Pfam" id="PF01451">
    <property type="entry name" value="LMWPc"/>
    <property type="match status" value="1"/>
</dbReference>
<evidence type="ECO:0000259" key="5">
    <source>
        <dbReference type="SMART" id="SM00226"/>
    </source>
</evidence>
<feature type="domain" description="Phosphotyrosine protein phosphatase I" evidence="5">
    <location>
        <begin position="4"/>
        <end position="150"/>
    </location>
</feature>
<keyword evidence="3" id="KW-0378">Hydrolase</keyword>
<comment type="caution">
    <text evidence="6">The sequence shown here is derived from an EMBL/GenBank/DDBJ whole genome shotgun (WGS) entry which is preliminary data.</text>
</comment>
<dbReference type="InterPro" id="IPR036196">
    <property type="entry name" value="Ptyr_pPase_sf"/>
</dbReference>
<dbReference type="PANTHER" id="PTHR11717:SF7">
    <property type="entry name" value="LOW MOLECULAR WEIGHT PHOSPHOTYROSINE PROTEIN PHOSPHATASE"/>
    <property type="match status" value="1"/>
</dbReference>
<dbReference type="PANTHER" id="PTHR11717">
    <property type="entry name" value="LOW MOLECULAR WEIGHT PROTEIN TYROSINE PHOSPHATASE"/>
    <property type="match status" value="1"/>
</dbReference>
<evidence type="ECO:0000256" key="3">
    <source>
        <dbReference type="ARBA" id="ARBA00022801"/>
    </source>
</evidence>
<evidence type="ECO:0000256" key="2">
    <source>
        <dbReference type="ARBA" id="ARBA00013064"/>
    </source>
</evidence>
<dbReference type="InterPro" id="IPR023485">
    <property type="entry name" value="Ptyr_pPase"/>
</dbReference>